<dbReference type="RefSeq" id="WP_345708571.1">
    <property type="nucleotide sequence ID" value="NZ_BAABKV010000001.1"/>
</dbReference>
<dbReference type="Gene3D" id="1.10.3480.10">
    <property type="entry name" value="TorD-like"/>
    <property type="match status" value="1"/>
</dbReference>
<dbReference type="PANTHER" id="PTHR43680:SF2">
    <property type="entry name" value="NITRATE REDUCTASE MOLYBDENUM COFACTOR ASSEMBLY CHAPERONE NARJ"/>
    <property type="match status" value="1"/>
</dbReference>
<evidence type="ECO:0000256" key="1">
    <source>
        <dbReference type="ARBA" id="ARBA00023063"/>
    </source>
</evidence>
<sequence length="209" mass="22597">MSGTDRDRAVLYQAAAHCLVYPDAEFLARLPLVRAAVDGLAGRAAGLLRPFLAYAAATPPADLAAHYVQVFDFRNRHCLHLSWWRDGDTRRRGSSLVRFKEAYRAHGLEFDGRELPDFLPAVLEFGAATGCTDLLTEHRAGLELLRLALAEADTPYAGVPAAVCATLPGPSPRDRAEARALARGGPPREEVGMEPYGRPGLLPVLNGEA</sequence>
<dbReference type="EMBL" id="JBHTAJ010000045">
    <property type="protein sequence ID" value="MFC7182352.1"/>
    <property type="molecule type" value="Genomic_DNA"/>
</dbReference>
<reference evidence="4" key="1">
    <citation type="journal article" date="2019" name="Int. J. Syst. Evol. Microbiol.">
        <title>The Global Catalogue of Microorganisms (GCM) 10K type strain sequencing project: providing services to taxonomists for standard genome sequencing and annotation.</title>
        <authorList>
            <consortium name="The Broad Institute Genomics Platform"/>
            <consortium name="The Broad Institute Genome Sequencing Center for Infectious Disease"/>
            <person name="Wu L."/>
            <person name="Ma J."/>
        </authorList>
    </citation>
    <scope>NUCLEOTIDE SEQUENCE [LARGE SCALE GENOMIC DNA]</scope>
    <source>
        <strain evidence="4">CGMCC 1.12859</strain>
    </source>
</reference>
<proteinExistence type="predicted"/>
<evidence type="ECO:0000313" key="3">
    <source>
        <dbReference type="EMBL" id="MFC7182352.1"/>
    </source>
</evidence>
<gene>
    <name evidence="3" type="primary">narJ</name>
    <name evidence="3" type="ORF">ACFQMG_22655</name>
</gene>
<evidence type="ECO:0000256" key="2">
    <source>
        <dbReference type="SAM" id="MobiDB-lite"/>
    </source>
</evidence>
<dbReference type="NCBIfam" id="TIGR00684">
    <property type="entry name" value="narJ"/>
    <property type="match status" value="1"/>
</dbReference>
<organism evidence="3 4">
    <name type="scientific">Kitasatospora paranensis</name>
    <dbReference type="NCBI Taxonomy" id="258053"/>
    <lineage>
        <taxon>Bacteria</taxon>
        <taxon>Bacillati</taxon>
        <taxon>Actinomycetota</taxon>
        <taxon>Actinomycetes</taxon>
        <taxon>Kitasatosporales</taxon>
        <taxon>Streptomycetaceae</taxon>
        <taxon>Kitasatospora</taxon>
    </lineage>
</organism>
<dbReference type="InterPro" id="IPR036411">
    <property type="entry name" value="TorD-like_sf"/>
</dbReference>
<comment type="caution">
    <text evidence="3">The sequence shown here is derived from an EMBL/GenBank/DDBJ whole genome shotgun (WGS) entry which is preliminary data.</text>
</comment>
<evidence type="ECO:0000313" key="4">
    <source>
        <dbReference type="Proteomes" id="UP001596435"/>
    </source>
</evidence>
<accession>A0ABW2G1S1</accession>
<protein>
    <submittedName>
        <fullName evidence="3">Nitrate reductase molybdenum cofactor assembly chaperone</fullName>
    </submittedName>
</protein>
<feature type="region of interest" description="Disordered" evidence="2">
    <location>
        <begin position="170"/>
        <end position="209"/>
    </location>
</feature>
<dbReference type="Pfam" id="PF02613">
    <property type="entry name" value="Nitrate_red_del"/>
    <property type="match status" value="1"/>
</dbReference>
<dbReference type="InterPro" id="IPR003765">
    <property type="entry name" value="NO3_reductase_chaperone_NarJ"/>
</dbReference>
<keyword evidence="1" id="KW-0534">Nitrate assimilation</keyword>
<name>A0ABW2G1S1_9ACTN</name>
<dbReference type="Proteomes" id="UP001596435">
    <property type="component" value="Unassembled WGS sequence"/>
</dbReference>
<dbReference type="InterPro" id="IPR020945">
    <property type="entry name" value="DMSO/NO3_reduct_chaperone"/>
</dbReference>
<feature type="compositionally biased region" description="Basic and acidic residues" evidence="2">
    <location>
        <begin position="172"/>
        <end position="191"/>
    </location>
</feature>
<dbReference type="PANTHER" id="PTHR43680">
    <property type="entry name" value="NITRATE REDUCTASE MOLYBDENUM COFACTOR ASSEMBLY CHAPERONE"/>
    <property type="match status" value="1"/>
</dbReference>
<keyword evidence="4" id="KW-1185">Reference proteome</keyword>
<dbReference type="SUPFAM" id="SSF89155">
    <property type="entry name" value="TorD-like"/>
    <property type="match status" value="1"/>
</dbReference>